<comment type="cofactor">
    <cofactor evidence="12">
        <name>(R)-lipoate</name>
        <dbReference type="ChEBI" id="CHEBI:83088"/>
    </cofactor>
    <text evidence="12">Binds 1 lipoyl cofactor covalently.</text>
</comment>
<keyword evidence="8 12" id="KW-0808">Transferase</keyword>
<feature type="region of interest" description="Disordered" evidence="13">
    <location>
        <begin position="156"/>
        <end position="213"/>
    </location>
</feature>
<dbReference type="InterPro" id="IPR023213">
    <property type="entry name" value="CAT-like_dom_sf"/>
</dbReference>
<evidence type="ECO:0000313" key="16">
    <source>
        <dbReference type="EMBL" id="MFD2411687.1"/>
    </source>
</evidence>
<name>A0ABW5FCF4_9BACL</name>
<keyword evidence="7 12" id="KW-0816">Tricarboxylic acid cycle</keyword>
<dbReference type="PROSITE" id="PS50968">
    <property type="entry name" value="BIOTINYL_LIPOYL"/>
    <property type="match status" value="1"/>
</dbReference>
<keyword evidence="9 12" id="KW-0450">Lipoyl</keyword>
<accession>A0ABW5FCF4</accession>
<reference evidence="17" key="1">
    <citation type="journal article" date="2019" name="Int. J. Syst. Evol. Microbiol.">
        <title>The Global Catalogue of Microorganisms (GCM) 10K type strain sequencing project: providing services to taxonomists for standard genome sequencing and annotation.</title>
        <authorList>
            <consortium name="The Broad Institute Genomics Platform"/>
            <consortium name="The Broad Institute Genome Sequencing Center for Infectious Disease"/>
            <person name="Wu L."/>
            <person name="Ma J."/>
        </authorList>
    </citation>
    <scope>NUCLEOTIDE SEQUENCE [LARGE SCALE GENOMIC DNA]</scope>
    <source>
        <strain evidence="17">CCM 8725</strain>
    </source>
</reference>
<dbReference type="PANTHER" id="PTHR43416">
    <property type="entry name" value="DIHYDROLIPOYLLYSINE-RESIDUE SUCCINYLTRANSFERASE COMPONENT OF 2-OXOGLUTARATE DEHYDROGENASE COMPLEX, MITOCHONDRIAL-RELATED"/>
    <property type="match status" value="1"/>
</dbReference>
<evidence type="ECO:0000256" key="4">
    <source>
        <dbReference type="ARBA" id="ARBA00011666"/>
    </source>
</evidence>
<dbReference type="SUPFAM" id="SSF52777">
    <property type="entry name" value="CoA-dependent acyltransferases"/>
    <property type="match status" value="1"/>
</dbReference>
<dbReference type="NCBIfam" id="NF004309">
    <property type="entry name" value="PRK05704.1"/>
    <property type="match status" value="1"/>
</dbReference>
<feature type="compositionally biased region" description="Basic and acidic residues" evidence="13">
    <location>
        <begin position="200"/>
        <end position="211"/>
    </location>
</feature>
<evidence type="ECO:0000256" key="6">
    <source>
        <dbReference type="ARBA" id="ARBA00019511"/>
    </source>
</evidence>
<dbReference type="SUPFAM" id="SSF51230">
    <property type="entry name" value="Single hybrid motif"/>
    <property type="match status" value="1"/>
</dbReference>
<dbReference type="CDD" id="cd06849">
    <property type="entry name" value="lipoyl_domain"/>
    <property type="match status" value="1"/>
</dbReference>
<evidence type="ECO:0000259" key="14">
    <source>
        <dbReference type="PROSITE" id="PS50968"/>
    </source>
</evidence>
<evidence type="ECO:0000256" key="10">
    <source>
        <dbReference type="ARBA" id="ARBA00023315"/>
    </source>
</evidence>
<dbReference type="SUPFAM" id="SSF47005">
    <property type="entry name" value="Peripheral subunit-binding domain of 2-oxo acid dehydrogenase complex"/>
    <property type="match status" value="1"/>
</dbReference>
<feature type="domain" description="Peripheral subunit-binding (PSBD)" evidence="15">
    <location>
        <begin position="131"/>
        <end position="168"/>
    </location>
</feature>
<evidence type="ECO:0000256" key="5">
    <source>
        <dbReference type="ARBA" id="ARBA00012945"/>
    </source>
</evidence>
<dbReference type="GO" id="GO:0004149">
    <property type="term" value="F:dihydrolipoyllysine-residue succinyltransferase activity"/>
    <property type="evidence" value="ECO:0007669"/>
    <property type="project" value="UniProtKB-EC"/>
</dbReference>
<dbReference type="Gene3D" id="4.10.320.10">
    <property type="entry name" value="E3-binding domain"/>
    <property type="match status" value="1"/>
</dbReference>
<dbReference type="Gene3D" id="2.40.50.100">
    <property type="match status" value="1"/>
</dbReference>
<dbReference type="InterPro" id="IPR003016">
    <property type="entry name" value="2-oxoA_DH_lipoyl-BS"/>
</dbReference>
<dbReference type="InterPro" id="IPR050537">
    <property type="entry name" value="2-oxoacid_dehydrogenase"/>
</dbReference>
<evidence type="ECO:0000256" key="2">
    <source>
        <dbReference type="ARBA" id="ARBA00005145"/>
    </source>
</evidence>
<evidence type="ECO:0000256" key="12">
    <source>
        <dbReference type="RuleBase" id="RU361138"/>
    </source>
</evidence>
<evidence type="ECO:0000313" key="17">
    <source>
        <dbReference type="Proteomes" id="UP001597448"/>
    </source>
</evidence>
<dbReference type="RefSeq" id="WP_209994439.1">
    <property type="nucleotide sequence ID" value="NZ_JBHSVQ010000001.1"/>
</dbReference>
<dbReference type="PROSITE" id="PS00189">
    <property type="entry name" value="LIPOYL"/>
    <property type="match status" value="1"/>
</dbReference>
<evidence type="ECO:0000256" key="1">
    <source>
        <dbReference type="ARBA" id="ARBA00004052"/>
    </source>
</evidence>
<comment type="catalytic activity">
    <reaction evidence="11 12">
        <text>N(6)-[(R)-dihydrolipoyl]-L-lysyl-[protein] + succinyl-CoA = N(6)-[(R)-S(8)-succinyldihydrolipoyl]-L-lysyl-[protein] + CoA</text>
        <dbReference type="Rhea" id="RHEA:15213"/>
        <dbReference type="Rhea" id="RHEA-COMP:10475"/>
        <dbReference type="Rhea" id="RHEA-COMP:20092"/>
        <dbReference type="ChEBI" id="CHEBI:57287"/>
        <dbReference type="ChEBI" id="CHEBI:57292"/>
        <dbReference type="ChEBI" id="CHEBI:83100"/>
        <dbReference type="ChEBI" id="CHEBI:83120"/>
        <dbReference type="EC" id="2.3.1.61"/>
    </reaction>
</comment>
<evidence type="ECO:0000256" key="9">
    <source>
        <dbReference type="ARBA" id="ARBA00022823"/>
    </source>
</evidence>
<dbReference type="PROSITE" id="PS51826">
    <property type="entry name" value="PSBD"/>
    <property type="match status" value="1"/>
</dbReference>
<evidence type="ECO:0000259" key="15">
    <source>
        <dbReference type="PROSITE" id="PS51826"/>
    </source>
</evidence>
<dbReference type="Pfam" id="PF02817">
    <property type="entry name" value="E3_binding"/>
    <property type="match status" value="1"/>
</dbReference>
<dbReference type="EMBL" id="JBHUKY010000030">
    <property type="protein sequence ID" value="MFD2411687.1"/>
    <property type="molecule type" value="Genomic_DNA"/>
</dbReference>
<dbReference type="Gene3D" id="3.30.559.10">
    <property type="entry name" value="Chloramphenicol acetyltransferase-like domain"/>
    <property type="match status" value="1"/>
</dbReference>
<dbReference type="NCBIfam" id="TIGR01347">
    <property type="entry name" value="sucB"/>
    <property type="match status" value="1"/>
</dbReference>
<evidence type="ECO:0000256" key="3">
    <source>
        <dbReference type="ARBA" id="ARBA00007317"/>
    </source>
</evidence>
<dbReference type="Proteomes" id="UP001597448">
    <property type="component" value="Unassembled WGS sequence"/>
</dbReference>
<comment type="caution">
    <text evidence="16">The sequence shown here is derived from an EMBL/GenBank/DDBJ whole genome shotgun (WGS) entry which is preliminary data.</text>
</comment>
<dbReference type="InterPro" id="IPR004167">
    <property type="entry name" value="PSBD"/>
</dbReference>
<dbReference type="Pfam" id="PF00364">
    <property type="entry name" value="Biotin_lipoyl"/>
    <property type="match status" value="1"/>
</dbReference>
<dbReference type="InterPro" id="IPR011053">
    <property type="entry name" value="Single_hybrid_motif"/>
</dbReference>
<feature type="domain" description="Lipoyl-binding" evidence="14">
    <location>
        <begin position="1"/>
        <end position="76"/>
    </location>
</feature>
<evidence type="ECO:0000256" key="8">
    <source>
        <dbReference type="ARBA" id="ARBA00022679"/>
    </source>
</evidence>
<dbReference type="InterPro" id="IPR001078">
    <property type="entry name" value="2-oxoacid_DH_actylTfrase"/>
</dbReference>
<comment type="subunit">
    <text evidence="4">Forms a 24-polypeptide structural core with octahedral symmetry. Part of the 2-oxoglutarate dehydrogenase (OGDH) complex composed of E1 (2-oxoglutarate dehydrogenase), E2 (dihydrolipoamide succinyltransferase) and E3 (dihydrolipoamide dehydrogenase); the complex contains multiple copies of the three enzymatic components (E1, E2 and E3).</text>
</comment>
<dbReference type="Pfam" id="PF00198">
    <property type="entry name" value="2-oxoacid_dh"/>
    <property type="match status" value="1"/>
</dbReference>
<keyword evidence="10 12" id="KW-0012">Acyltransferase</keyword>
<sequence length="438" mass="45407">MSEIKVPDLGESISEGTIYKWLVKEGDTVGQGDVLAELETDKVNLEISAEEDGVISSILRQAGENVAVGEAIGIIGAGSGAGAASGSKPEAAAPQSGSASAAAASAAAAEPAAAVTAPAAAEGAAAGTAALASPGARKLARERGIDLGEVSARDPIGRIGQADVDGHGAAGPQAAAPAAPAAAARPEPAKPAPTAAGKAPHAEDGKATERKRMSRRRLTIASRLVEAQQTAAMLTTFNEVDMTAILDIRKRRKDAFKEKHEVGLGFMSFFTKAVIGALKAYPMLNAEIDGEDLLLKKYYDIGIAVAAKEGLVVPVVRDADRLSFPEIERRIGELASKARANTLSLPELQGGTFTITNGGVFGSLLSTPILNTPQVGILGMHKIQLRPIALDEERTANRPMMYIALSYDHRIVDGSEAVSFLVKVKELLEDPESLLLEG</sequence>
<organism evidence="16 17">
    <name type="scientific">Paenibacillus rhizoplanae</name>
    <dbReference type="NCBI Taxonomy" id="1917181"/>
    <lineage>
        <taxon>Bacteria</taxon>
        <taxon>Bacillati</taxon>
        <taxon>Bacillota</taxon>
        <taxon>Bacilli</taxon>
        <taxon>Bacillales</taxon>
        <taxon>Paenibacillaceae</taxon>
        <taxon>Paenibacillus</taxon>
    </lineage>
</organism>
<comment type="function">
    <text evidence="1 12">E2 component of the 2-oxoglutarate dehydrogenase (OGDH) complex which catalyzes the second step in the conversion of 2-oxoglutarate to succinyl-CoA and CO(2).</text>
</comment>
<dbReference type="PANTHER" id="PTHR43416:SF5">
    <property type="entry name" value="DIHYDROLIPOYLLYSINE-RESIDUE SUCCINYLTRANSFERASE COMPONENT OF 2-OXOGLUTARATE DEHYDROGENASE COMPLEX, MITOCHONDRIAL"/>
    <property type="match status" value="1"/>
</dbReference>
<keyword evidence="17" id="KW-1185">Reference proteome</keyword>
<proteinExistence type="inferred from homology"/>
<evidence type="ECO:0000256" key="7">
    <source>
        <dbReference type="ARBA" id="ARBA00022532"/>
    </source>
</evidence>
<dbReference type="InterPro" id="IPR006255">
    <property type="entry name" value="SucB"/>
</dbReference>
<dbReference type="EC" id="2.3.1.61" evidence="5 12"/>
<comment type="similarity">
    <text evidence="3 12">Belongs to the 2-oxoacid dehydrogenase family.</text>
</comment>
<protein>
    <recommendedName>
        <fullName evidence="6 12">Dihydrolipoyllysine-residue succinyltransferase component of 2-oxoglutarate dehydrogenase complex</fullName>
        <ecNumber evidence="5 12">2.3.1.61</ecNumber>
    </recommendedName>
    <alternativeName>
        <fullName evidence="12">2-oxoglutarate dehydrogenase complex component E2</fullName>
    </alternativeName>
</protein>
<dbReference type="InterPro" id="IPR036625">
    <property type="entry name" value="E3-bd_dom_sf"/>
</dbReference>
<comment type="pathway">
    <text evidence="2 12">Amino-acid degradation; L-lysine degradation via saccharopine pathway; glutaryl-CoA from L-lysine: step 6/6.</text>
</comment>
<evidence type="ECO:0000256" key="11">
    <source>
        <dbReference type="ARBA" id="ARBA00052761"/>
    </source>
</evidence>
<gene>
    <name evidence="16" type="primary">odhB</name>
    <name evidence="16" type="ORF">ACFSX3_17490</name>
</gene>
<dbReference type="InterPro" id="IPR000089">
    <property type="entry name" value="Biotin_lipoyl"/>
</dbReference>
<evidence type="ECO:0000256" key="13">
    <source>
        <dbReference type="SAM" id="MobiDB-lite"/>
    </source>
</evidence>
<feature type="compositionally biased region" description="Low complexity" evidence="13">
    <location>
        <begin position="170"/>
        <end position="199"/>
    </location>
</feature>